<evidence type="ECO:0000256" key="9">
    <source>
        <dbReference type="ARBA" id="ARBA00023242"/>
    </source>
</evidence>
<comment type="subcellular location">
    <subcellularLocation>
        <location evidence="1 10">Nucleus</location>
    </subcellularLocation>
</comment>
<feature type="domain" description="Bifunctional inhibitor/plant lipid transfer protein/seed storage helical" evidence="12">
    <location>
        <begin position="146"/>
        <end position="218"/>
    </location>
</feature>
<evidence type="ECO:0000256" key="3">
    <source>
        <dbReference type="ARBA" id="ARBA00022723"/>
    </source>
</evidence>
<comment type="similarity">
    <text evidence="2 10">Belongs to the Alfin family.</text>
</comment>
<dbReference type="Pfam" id="PF00628">
    <property type="entry name" value="PHD"/>
    <property type="match status" value="1"/>
</dbReference>
<comment type="caution">
    <text evidence="13">The sequence shown here is derived from an EMBL/GenBank/DDBJ whole genome shotgun (WGS) entry which is preliminary data.</text>
</comment>
<evidence type="ECO:0000256" key="2">
    <source>
        <dbReference type="ARBA" id="ARBA00010445"/>
    </source>
</evidence>
<dbReference type="PANTHER" id="PTHR12321">
    <property type="entry name" value="CPG BINDING PROTEIN"/>
    <property type="match status" value="1"/>
</dbReference>
<protein>
    <recommendedName>
        <fullName evidence="10">PHD finger protein ALFIN-LIKE</fullName>
    </recommendedName>
</protein>
<dbReference type="CDD" id="cd04660">
    <property type="entry name" value="nsLTP_like"/>
    <property type="match status" value="1"/>
</dbReference>
<dbReference type="InterPro" id="IPR044104">
    <property type="entry name" value="PHD_AL_plant"/>
</dbReference>
<dbReference type="PANTHER" id="PTHR12321:SF98">
    <property type="entry name" value="PHD FINGER PROTEIN ALFIN-LIKE 5"/>
    <property type="match status" value="1"/>
</dbReference>
<evidence type="ECO:0000259" key="11">
    <source>
        <dbReference type="SMART" id="SM00249"/>
    </source>
</evidence>
<evidence type="ECO:0000256" key="10">
    <source>
        <dbReference type="RuleBase" id="RU369089"/>
    </source>
</evidence>
<comment type="domain">
    <text evidence="10">The PHD-type zinc finger mediates the binding to H3K4me3.</text>
</comment>
<dbReference type="GO" id="GO:0000976">
    <property type="term" value="F:transcription cis-regulatory region binding"/>
    <property type="evidence" value="ECO:0007669"/>
    <property type="project" value="TreeGrafter"/>
</dbReference>
<dbReference type="Gene3D" id="3.30.40.10">
    <property type="entry name" value="Zinc/RING finger domain, C3HC4 (zinc finger)"/>
    <property type="match status" value="1"/>
</dbReference>
<dbReference type="SUPFAM" id="SSF47699">
    <property type="entry name" value="Bifunctional inhibitor/lipid-transfer protein/seed storage 2S albumin"/>
    <property type="match status" value="1"/>
</dbReference>
<dbReference type="Proteomes" id="UP000298416">
    <property type="component" value="Unassembled WGS sequence"/>
</dbReference>
<evidence type="ECO:0000256" key="8">
    <source>
        <dbReference type="ARBA" id="ARBA00023163"/>
    </source>
</evidence>
<keyword evidence="14" id="KW-1185">Reference proteome</keyword>
<evidence type="ECO:0000313" key="14">
    <source>
        <dbReference type="Proteomes" id="UP000298416"/>
    </source>
</evidence>
<keyword evidence="9 10" id="KW-0539">Nucleus</keyword>
<evidence type="ECO:0000256" key="7">
    <source>
        <dbReference type="ARBA" id="ARBA00023015"/>
    </source>
</evidence>
<evidence type="ECO:0000256" key="1">
    <source>
        <dbReference type="ARBA" id="ARBA00004123"/>
    </source>
</evidence>
<dbReference type="GO" id="GO:0003712">
    <property type="term" value="F:transcription coregulator activity"/>
    <property type="evidence" value="ECO:0007669"/>
    <property type="project" value="TreeGrafter"/>
</dbReference>
<comment type="function">
    <text evidence="10">Histone-binding component that specifically recognizes H3 tails trimethylated on 'Lys-4' (H3K4me3), which mark transcription start sites of virtually all active genes.</text>
</comment>
<keyword evidence="4 10" id="KW-0863">Zinc-finger</keyword>
<evidence type="ECO:0000313" key="13">
    <source>
        <dbReference type="EMBL" id="KAG6415826.1"/>
    </source>
</evidence>
<name>A0A8X8ZT83_SALSN</name>
<dbReference type="GO" id="GO:0008270">
    <property type="term" value="F:zinc ion binding"/>
    <property type="evidence" value="ECO:0007669"/>
    <property type="project" value="UniProtKB-KW"/>
</dbReference>
<dbReference type="GO" id="GO:0042393">
    <property type="term" value="F:histone binding"/>
    <property type="evidence" value="ECO:0007669"/>
    <property type="project" value="UniProtKB-UniRule"/>
</dbReference>
<organism evidence="13">
    <name type="scientific">Salvia splendens</name>
    <name type="common">Scarlet sage</name>
    <dbReference type="NCBI Taxonomy" id="180675"/>
    <lineage>
        <taxon>Eukaryota</taxon>
        <taxon>Viridiplantae</taxon>
        <taxon>Streptophyta</taxon>
        <taxon>Embryophyta</taxon>
        <taxon>Tracheophyta</taxon>
        <taxon>Spermatophyta</taxon>
        <taxon>Magnoliopsida</taxon>
        <taxon>eudicotyledons</taxon>
        <taxon>Gunneridae</taxon>
        <taxon>Pentapetalae</taxon>
        <taxon>asterids</taxon>
        <taxon>lamiids</taxon>
        <taxon>Lamiales</taxon>
        <taxon>Lamiaceae</taxon>
        <taxon>Nepetoideae</taxon>
        <taxon>Mentheae</taxon>
        <taxon>Salviinae</taxon>
        <taxon>Salvia</taxon>
        <taxon>Salvia subgen. Calosphace</taxon>
        <taxon>core Calosphace</taxon>
    </lineage>
</organism>
<evidence type="ECO:0000256" key="4">
    <source>
        <dbReference type="ARBA" id="ARBA00022771"/>
    </source>
</evidence>
<dbReference type="InterPro" id="IPR016140">
    <property type="entry name" value="Bifunc_inhib/LTP/seed_store"/>
</dbReference>
<dbReference type="EMBL" id="PNBA02000008">
    <property type="protein sequence ID" value="KAG6415826.1"/>
    <property type="molecule type" value="Genomic_DNA"/>
</dbReference>
<feature type="domain" description="Zinc finger PHD-type" evidence="11">
    <location>
        <begin position="75"/>
        <end position="123"/>
    </location>
</feature>
<sequence>MSICPLSTIELRGSVNEINSSSTDEVMKSEELTTNHVLELKKNYAEACKIKVSKPQPKDEEELDEEEDDEHGETLCGACGDNYASDEFWICCDICEKWFHGKCVKITPAKAEQIKQYKCPSHCGCWFSLGIALSIVSFSSNGQNICNMSGEDLMACKPSVTPPRPPPPSAKCCSALSHADIRCLCSYKNSKLLPSLGIDPNLALQLPDKCKLPHPSHC</sequence>
<dbReference type="InterPro" id="IPR013083">
    <property type="entry name" value="Znf_RING/FYVE/PHD"/>
</dbReference>
<keyword evidence="6 10" id="KW-0156">Chromatin regulator</keyword>
<dbReference type="InterPro" id="IPR001965">
    <property type="entry name" value="Znf_PHD"/>
</dbReference>
<dbReference type="CDD" id="cd15613">
    <property type="entry name" value="PHD_AL_plant"/>
    <property type="match status" value="1"/>
</dbReference>
<dbReference type="GO" id="GO:0006355">
    <property type="term" value="P:regulation of DNA-templated transcription"/>
    <property type="evidence" value="ECO:0007669"/>
    <property type="project" value="UniProtKB-UniRule"/>
</dbReference>
<dbReference type="GO" id="GO:0006325">
    <property type="term" value="P:chromatin organization"/>
    <property type="evidence" value="ECO:0007669"/>
    <property type="project" value="UniProtKB-UniRule"/>
</dbReference>
<dbReference type="GO" id="GO:0005634">
    <property type="term" value="C:nucleus"/>
    <property type="evidence" value="ECO:0007669"/>
    <property type="project" value="UniProtKB-SubCell"/>
</dbReference>
<dbReference type="InterPro" id="IPR036312">
    <property type="entry name" value="Bifun_inhib/LTP/seed_sf"/>
</dbReference>
<dbReference type="InterPro" id="IPR045104">
    <property type="entry name" value="Alfin"/>
</dbReference>
<dbReference type="Pfam" id="PF14368">
    <property type="entry name" value="LTP_2"/>
    <property type="match status" value="1"/>
</dbReference>
<dbReference type="InterPro" id="IPR044741">
    <property type="entry name" value="NsLTP-like"/>
</dbReference>
<proteinExistence type="inferred from homology"/>
<reference evidence="13" key="1">
    <citation type="submission" date="2018-01" db="EMBL/GenBank/DDBJ databases">
        <authorList>
            <person name="Mao J.F."/>
        </authorList>
    </citation>
    <scope>NUCLEOTIDE SEQUENCE</scope>
    <source>
        <strain evidence="13">Huo1</strain>
        <tissue evidence="13">Leaf</tissue>
    </source>
</reference>
<dbReference type="FunFam" id="3.30.40.10:FF:000306">
    <property type="entry name" value="PHD finger alfin-like protein"/>
    <property type="match status" value="1"/>
</dbReference>
<keyword evidence="3 10" id="KW-0479">Metal-binding</keyword>
<evidence type="ECO:0000256" key="5">
    <source>
        <dbReference type="ARBA" id="ARBA00022833"/>
    </source>
</evidence>
<keyword evidence="5 10" id="KW-0862">Zinc</keyword>
<evidence type="ECO:0000256" key="6">
    <source>
        <dbReference type="ARBA" id="ARBA00022853"/>
    </source>
</evidence>
<dbReference type="SUPFAM" id="SSF57903">
    <property type="entry name" value="FYVE/PHD zinc finger"/>
    <property type="match status" value="1"/>
</dbReference>
<dbReference type="InterPro" id="IPR011011">
    <property type="entry name" value="Znf_FYVE_PHD"/>
</dbReference>
<dbReference type="InterPro" id="IPR019787">
    <property type="entry name" value="Znf_PHD-finger"/>
</dbReference>
<accession>A0A8X8ZT83</accession>
<dbReference type="SMART" id="SM00499">
    <property type="entry name" value="AAI"/>
    <property type="match status" value="1"/>
</dbReference>
<keyword evidence="7 10" id="KW-0805">Transcription regulation</keyword>
<keyword evidence="8 10" id="KW-0804">Transcription</keyword>
<gene>
    <name evidence="13" type="ORF">SASPL_123245</name>
</gene>
<reference evidence="13" key="2">
    <citation type="submission" date="2020-08" db="EMBL/GenBank/DDBJ databases">
        <title>Plant Genome Project.</title>
        <authorList>
            <person name="Zhang R.-G."/>
        </authorList>
    </citation>
    <scope>NUCLEOTIDE SEQUENCE</scope>
    <source>
        <strain evidence="13">Huo1</strain>
        <tissue evidence="13">Leaf</tissue>
    </source>
</reference>
<dbReference type="AlphaFoldDB" id="A0A8X8ZT83"/>
<evidence type="ECO:0000259" key="12">
    <source>
        <dbReference type="SMART" id="SM00499"/>
    </source>
</evidence>
<comment type="subunit">
    <text evidence="10">Interacts with H3K4me3 and to a lesser extent with H3K4me2.</text>
</comment>
<dbReference type="SMART" id="SM00249">
    <property type="entry name" value="PHD"/>
    <property type="match status" value="1"/>
</dbReference>
<dbReference type="Gene3D" id="1.10.110.10">
    <property type="entry name" value="Plant lipid-transfer and hydrophobic proteins"/>
    <property type="match status" value="1"/>
</dbReference>